<keyword evidence="2" id="KW-0999">Mitochondrion inner membrane</keyword>
<comment type="subcellular location">
    <subcellularLocation>
        <location evidence="2">Mitochondrion inner membrane</location>
        <topology evidence="2">Peripheral membrane protein</topology>
        <orientation evidence="2">Matrix side</orientation>
    </subcellularLocation>
</comment>
<keyword evidence="3" id="KW-1185">Reference proteome</keyword>
<name>A0A914W801_9BILA</name>
<sequence length="144" mass="16909">MKLTEFFGLDKLAKAGRIIKAKGGVGAAIKQRFLMDQNKVGTLVGTDYFGNRYYEENSHFIPRNRWVEFSDRVWLDYDASQVPPEWHRWLHHSTDTTPTESPPHKEKWVMLHQENNSLDVEKKYIPYSTTRTKIQGWTPGQKKE</sequence>
<proteinExistence type="inferred from homology"/>
<organism evidence="3 4">
    <name type="scientific">Plectus sambesii</name>
    <dbReference type="NCBI Taxonomy" id="2011161"/>
    <lineage>
        <taxon>Eukaryota</taxon>
        <taxon>Metazoa</taxon>
        <taxon>Ecdysozoa</taxon>
        <taxon>Nematoda</taxon>
        <taxon>Chromadorea</taxon>
        <taxon>Plectida</taxon>
        <taxon>Plectina</taxon>
        <taxon>Plectoidea</taxon>
        <taxon>Plectidae</taxon>
        <taxon>Plectus</taxon>
    </lineage>
</organism>
<dbReference type="WBParaSite" id="PSAMB.scaffold3491size18062.g21624.t1">
    <property type="protein sequence ID" value="PSAMB.scaffold3491size18062.g21624.t1"/>
    <property type="gene ID" value="PSAMB.scaffold3491size18062.g21624"/>
</dbReference>
<reference evidence="4" key="1">
    <citation type="submission" date="2022-11" db="UniProtKB">
        <authorList>
            <consortium name="WormBaseParasite"/>
        </authorList>
    </citation>
    <scope>IDENTIFICATION</scope>
</reference>
<evidence type="ECO:0000256" key="1">
    <source>
        <dbReference type="ARBA" id="ARBA00007355"/>
    </source>
</evidence>
<keyword evidence="2" id="KW-0679">Respiratory chain</keyword>
<keyword evidence="2" id="KW-0813">Transport</keyword>
<dbReference type="Pfam" id="PF05071">
    <property type="entry name" value="NDUFA12"/>
    <property type="match status" value="1"/>
</dbReference>
<comment type="function">
    <text evidence="2">Accessory subunit of the mitochondrial membrane respiratory chain NADH dehydrogenase (Complex I), that is believed not to be involved in catalysis. Complex I functions in the transfer of electrons from NADH to the respiratory chain. The immediate electron acceptor for the enzyme is believed to be ubiquinone.</text>
</comment>
<comment type="subunit">
    <text evidence="2">Complex I is composed of 45 different subunits.</text>
</comment>
<keyword evidence="2" id="KW-0496">Mitochondrion</keyword>
<dbReference type="PANTHER" id="PTHR12910:SF2">
    <property type="entry name" value="NADH DEHYDROGENASE [UBIQUINONE] 1 ALPHA SUBCOMPLEX SUBUNIT 12"/>
    <property type="match status" value="1"/>
</dbReference>
<accession>A0A914W801</accession>
<dbReference type="GO" id="GO:0045271">
    <property type="term" value="C:respiratory chain complex I"/>
    <property type="evidence" value="ECO:0007669"/>
    <property type="project" value="InterPro"/>
</dbReference>
<dbReference type="GO" id="GO:0005743">
    <property type="term" value="C:mitochondrial inner membrane"/>
    <property type="evidence" value="ECO:0007669"/>
    <property type="project" value="UniProtKB-SubCell"/>
</dbReference>
<evidence type="ECO:0000313" key="3">
    <source>
        <dbReference type="Proteomes" id="UP000887566"/>
    </source>
</evidence>
<comment type="similarity">
    <text evidence="1 2">Belongs to the complex I NDUFA12 subunit family.</text>
</comment>
<dbReference type="Proteomes" id="UP000887566">
    <property type="component" value="Unplaced"/>
</dbReference>
<dbReference type="AlphaFoldDB" id="A0A914W801"/>
<evidence type="ECO:0000256" key="2">
    <source>
        <dbReference type="RuleBase" id="RU363103"/>
    </source>
</evidence>
<dbReference type="GO" id="GO:0006979">
    <property type="term" value="P:response to oxidative stress"/>
    <property type="evidence" value="ECO:0007669"/>
    <property type="project" value="TreeGrafter"/>
</dbReference>
<dbReference type="PANTHER" id="PTHR12910">
    <property type="entry name" value="NADH-UBIQUINONE OXIDOREDUCTASE SUBUNIT B17.2"/>
    <property type="match status" value="1"/>
</dbReference>
<keyword evidence="2" id="KW-0249">Electron transport</keyword>
<keyword evidence="2" id="KW-0472">Membrane</keyword>
<protein>
    <recommendedName>
        <fullName evidence="2">NADH dehydrogenase [ubiquinone] 1 alpha subcomplex subunit 12</fullName>
    </recommendedName>
</protein>
<dbReference type="InterPro" id="IPR007763">
    <property type="entry name" value="NDUFA12"/>
</dbReference>
<evidence type="ECO:0000313" key="4">
    <source>
        <dbReference type="WBParaSite" id="PSAMB.scaffold3491size18062.g21624.t1"/>
    </source>
</evidence>